<feature type="region of interest" description="Disordered" evidence="1">
    <location>
        <begin position="249"/>
        <end position="270"/>
    </location>
</feature>
<feature type="region of interest" description="Disordered" evidence="1">
    <location>
        <begin position="690"/>
        <end position="749"/>
    </location>
</feature>
<organism evidence="2 3">
    <name type="scientific">Lineolata rhizophorae</name>
    <dbReference type="NCBI Taxonomy" id="578093"/>
    <lineage>
        <taxon>Eukaryota</taxon>
        <taxon>Fungi</taxon>
        <taxon>Dikarya</taxon>
        <taxon>Ascomycota</taxon>
        <taxon>Pezizomycotina</taxon>
        <taxon>Dothideomycetes</taxon>
        <taxon>Dothideomycetes incertae sedis</taxon>
        <taxon>Lineolatales</taxon>
        <taxon>Lineolataceae</taxon>
        <taxon>Lineolata</taxon>
    </lineage>
</organism>
<feature type="compositionally biased region" description="Basic and acidic residues" evidence="1">
    <location>
        <begin position="650"/>
        <end position="662"/>
    </location>
</feature>
<reference evidence="2" key="1">
    <citation type="journal article" date="2020" name="Stud. Mycol.">
        <title>101 Dothideomycetes genomes: a test case for predicting lifestyles and emergence of pathogens.</title>
        <authorList>
            <person name="Haridas S."/>
            <person name="Albert R."/>
            <person name="Binder M."/>
            <person name="Bloem J."/>
            <person name="Labutti K."/>
            <person name="Salamov A."/>
            <person name="Andreopoulos B."/>
            <person name="Baker S."/>
            <person name="Barry K."/>
            <person name="Bills G."/>
            <person name="Bluhm B."/>
            <person name="Cannon C."/>
            <person name="Castanera R."/>
            <person name="Culley D."/>
            <person name="Daum C."/>
            <person name="Ezra D."/>
            <person name="Gonzalez J."/>
            <person name="Henrissat B."/>
            <person name="Kuo A."/>
            <person name="Liang C."/>
            <person name="Lipzen A."/>
            <person name="Lutzoni F."/>
            <person name="Magnuson J."/>
            <person name="Mondo S."/>
            <person name="Nolan M."/>
            <person name="Ohm R."/>
            <person name="Pangilinan J."/>
            <person name="Park H.-J."/>
            <person name="Ramirez L."/>
            <person name="Alfaro M."/>
            <person name="Sun H."/>
            <person name="Tritt A."/>
            <person name="Yoshinaga Y."/>
            <person name="Zwiers L.-H."/>
            <person name="Turgeon B."/>
            <person name="Goodwin S."/>
            <person name="Spatafora J."/>
            <person name="Crous P."/>
            <person name="Grigoriev I."/>
        </authorList>
    </citation>
    <scope>NUCLEOTIDE SEQUENCE</scope>
    <source>
        <strain evidence="2">ATCC 16933</strain>
    </source>
</reference>
<accession>A0A6A6NPI0</accession>
<dbReference type="Proteomes" id="UP000799766">
    <property type="component" value="Unassembled WGS sequence"/>
</dbReference>
<proteinExistence type="predicted"/>
<dbReference type="EMBL" id="MU001696">
    <property type="protein sequence ID" value="KAF2453588.1"/>
    <property type="molecule type" value="Genomic_DNA"/>
</dbReference>
<evidence type="ECO:0000313" key="2">
    <source>
        <dbReference type="EMBL" id="KAF2453588.1"/>
    </source>
</evidence>
<evidence type="ECO:0000256" key="1">
    <source>
        <dbReference type="SAM" id="MobiDB-lite"/>
    </source>
</evidence>
<feature type="compositionally biased region" description="Acidic residues" evidence="1">
    <location>
        <begin position="632"/>
        <end position="649"/>
    </location>
</feature>
<gene>
    <name evidence="2" type="ORF">BDY21DRAFT_401635</name>
</gene>
<feature type="region of interest" description="Disordered" evidence="1">
    <location>
        <begin position="106"/>
        <end position="144"/>
    </location>
</feature>
<feature type="compositionally biased region" description="Low complexity" evidence="1">
    <location>
        <begin position="729"/>
        <end position="740"/>
    </location>
</feature>
<feature type="compositionally biased region" description="Gly residues" evidence="1">
    <location>
        <begin position="767"/>
        <end position="776"/>
    </location>
</feature>
<feature type="compositionally biased region" description="Acidic residues" evidence="1">
    <location>
        <begin position="784"/>
        <end position="811"/>
    </location>
</feature>
<feature type="compositionally biased region" description="Low complexity" evidence="1">
    <location>
        <begin position="130"/>
        <end position="144"/>
    </location>
</feature>
<name>A0A6A6NPI0_9PEZI</name>
<protein>
    <submittedName>
        <fullName evidence="2">Uncharacterized protein</fullName>
    </submittedName>
</protein>
<feature type="region of interest" description="Disordered" evidence="1">
    <location>
        <begin position="766"/>
        <end position="846"/>
    </location>
</feature>
<dbReference type="AlphaFoldDB" id="A0A6A6NPI0"/>
<feature type="compositionally biased region" description="Acidic residues" evidence="1">
    <location>
        <begin position="253"/>
        <end position="269"/>
    </location>
</feature>
<sequence>MSSNDDNNNNNTDNNPPRKLPIPLTPLLSLPPESPLPPHLHNALTSALLSSGAVPRIQAALGEALAASGWTAALRARVHALLRDGECGSVEEVLARVVREAGLDGAAANDQAEGGGNGVVKKEEDEGDEGAQNGDPDGAGAAADLKIPDKAVKEVVRVVRRELENVCEIQVDEHRLLHCRARLSDSSAAYLAQLAAAHNAGNDGFRRAMAASAMAAATATDTDTSPATFPASTATADDAMTDVDIAKDSAGYDADDDTGTSEIEPEELPDTSTSAITAIDEPRDAEARAAFSSHVDRRDYAYLGGHYVADFSDDDYGDPIDPDQILQNVEFAAGEEQRAESGEQEHVDDFKDRYRGVCLTCLEAAEECACEGGPELVDHLEWRVDDEGGMDMDDVDPGEGVKVEENDEMEEEGNVAADSSRETPELADYEAFCDRCLCFLEFCKCGQDVGGEVLEEADPAEPEPESGDEAEPPSCDYCLQPPGVCECGPDVGGEDVELDGPTGCSFRSFCLLCLRAPTDCDCGEGDETEEDSSSDDSSDDSDRLATAVAADYASSESALVNEELFCGDCLRAHELCVCRSPVRYNVDEATGDPAALEDIVCGNCWVDRELCDCPVGARRRAALALIEGEGTAGEEESAAEGDEEESVAADEDHAQEETEREAPPPLDYAMCTECGCFGFGCVCHGTPDLAASPPQSAADSEAADDDDDGDDDSDDDSDDDDGDDDKENAAPASPASPSSPVQSDSGDSGDVCHRCWNVVHFCRCGQQGPGGQGGQIAGAAAADGEPEEGEEVLLDLDDDDIDDLPDEEEPPDPAQLTRGRKRSRDDDRAGDLLQMGKNRGMPKPRR</sequence>
<feature type="compositionally biased region" description="Low complexity" evidence="1">
    <location>
        <begin position="1"/>
        <end position="17"/>
    </location>
</feature>
<feature type="compositionally biased region" description="Acidic residues" evidence="1">
    <location>
        <begin position="701"/>
        <end position="726"/>
    </location>
</feature>
<keyword evidence="3" id="KW-1185">Reference proteome</keyword>
<feature type="region of interest" description="Disordered" evidence="1">
    <location>
        <begin position="628"/>
        <end position="664"/>
    </location>
</feature>
<evidence type="ECO:0000313" key="3">
    <source>
        <dbReference type="Proteomes" id="UP000799766"/>
    </source>
</evidence>
<feature type="region of interest" description="Disordered" evidence="1">
    <location>
        <begin position="1"/>
        <end position="34"/>
    </location>
</feature>